<accession>A0A2H0CSV9</accession>
<reference evidence="1 2" key="1">
    <citation type="submission" date="2017-09" db="EMBL/GenBank/DDBJ databases">
        <title>Depth-based differentiation of microbial function through sediment-hosted aquifers and enrichment of novel symbionts in the deep terrestrial subsurface.</title>
        <authorList>
            <person name="Probst A.J."/>
            <person name="Ladd B."/>
            <person name="Jarett J.K."/>
            <person name="Geller-Mcgrath D.E."/>
            <person name="Sieber C.M."/>
            <person name="Emerson J.B."/>
            <person name="Anantharaman K."/>
            <person name="Thomas B.C."/>
            <person name="Malmstrom R."/>
            <person name="Stieglmeier M."/>
            <person name="Klingl A."/>
            <person name="Woyke T."/>
            <person name="Ryan C.M."/>
            <person name="Banfield J.F."/>
        </authorList>
    </citation>
    <scope>NUCLEOTIDE SEQUENCE [LARGE SCALE GENOMIC DNA]</scope>
    <source>
        <strain evidence="1">CG22_combo_CG10-13_8_21_14_all_47_15</strain>
    </source>
</reference>
<organism evidence="1 2">
    <name type="scientific">Candidatus Lloydbacteria bacterium CG22_combo_CG10-13_8_21_14_all_47_15</name>
    <dbReference type="NCBI Taxonomy" id="1974635"/>
    <lineage>
        <taxon>Bacteria</taxon>
        <taxon>Candidatus Lloydiibacteriota</taxon>
    </lineage>
</organism>
<gene>
    <name evidence="1" type="ORF">COW88_03300</name>
</gene>
<sequence>MVSVLTMFLSATIYAEEIVNEEHAKNRFEQANQDGNWDVDPSSLVAVGVKCRSPDKSNEPGYDLLILEFHIKNDDAPGLKPEHIMNKNTFVWLGYTIKTSDTAYNIHGMGKDAVIEYYTKEDVQTHGYSIHRKAVPGKLGALILGKNQTMRPLANHVYWTIDLSDIRQLCPMYKLE</sequence>
<protein>
    <submittedName>
        <fullName evidence="1">Uncharacterized protein</fullName>
    </submittedName>
</protein>
<evidence type="ECO:0000313" key="2">
    <source>
        <dbReference type="Proteomes" id="UP000230638"/>
    </source>
</evidence>
<dbReference type="Proteomes" id="UP000230638">
    <property type="component" value="Unassembled WGS sequence"/>
</dbReference>
<proteinExistence type="predicted"/>
<comment type="caution">
    <text evidence="1">The sequence shown here is derived from an EMBL/GenBank/DDBJ whole genome shotgun (WGS) entry which is preliminary data.</text>
</comment>
<dbReference type="AlphaFoldDB" id="A0A2H0CSV9"/>
<evidence type="ECO:0000313" key="1">
    <source>
        <dbReference type="EMBL" id="PIP73002.1"/>
    </source>
</evidence>
<name>A0A2H0CSV9_9BACT</name>
<dbReference type="EMBL" id="PCTL01000033">
    <property type="protein sequence ID" value="PIP73002.1"/>
    <property type="molecule type" value="Genomic_DNA"/>
</dbReference>